<name>A0A179VG67_9MYCO</name>
<evidence type="ECO:0000313" key="3">
    <source>
        <dbReference type="Proteomes" id="UP000186919"/>
    </source>
</evidence>
<dbReference type="AlphaFoldDB" id="A0A179VG67"/>
<dbReference type="InterPro" id="IPR020843">
    <property type="entry name" value="ER"/>
</dbReference>
<dbReference type="SUPFAM" id="SSF50129">
    <property type="entry name" value="GroES-like"/>
    <property type="match status" value="1"/>
</dbReference>
<dbReference type="InterPro" id="IPR036291">
    <property type="entry name" value="NAD(P)-bd_dom_sf"/>
</dbReference>
<dbReference type="EMBL" id="LQYE01000008">
    <property type="protein sequence ID" value="OAT69256.1"/>
    <property type="molecule type" value="Genomic_DNA"/>
</dbReference>
<evidence type="ECO:0000313" key="2">
    <source>
        <dbReference type="EMBL" id="OAT69256.1"/>
    </source>
</evidence>
<dbReference type="SMART" id="SM00829">
    <property type="entry name" value="PKS_ER"/>
    <property type="match status" value="1"/>
</dbReference>
<reference evidence="2 3" key="1">
    <citation type="submission" date="2016-01" db="EMBL/GenBank/DDBJ databases">
        <title>Mycobacterium immunogenum strain CD11_6 genome sequencing and assembly.</title>
        <authorList>
            <person name="Kaur G."/>
            <person name="Nair G.R."/>
            <person name="Mayilraj S."/>
        </authorList>
    </citation>
    <scope>NUCLEOTIDE SEQUENCE [LARGE SCALE GENOMIC DNA]</scope>
    <source>
        <strain evidence="2 3">CD11-6</strain>
    </source>
</reference>
<feature type="domain" description="Enoyl reductase (ER)" evidence="1">
    <location>
        <begin position="10"/>
        <end position="335"/>
    </location>
</feature>
<protein>
    <recommendedName>
        <fullName evidence="1">Enoyl reductase (ER) domain-containing protein</fullName>
    </recommendedName>
</protein>
<dbReference type="Pfam" id="PF08240">
    <property type="entry name" value="ADH_N"/>
    <property type="match status" value="1"/>
</dbReference>
<dbReference type="PANTHER" id="PTHR43677">
    <property type="entry name" value="SHORT-CHAIN DEHYDROGENASE/REDUCTASE"/>
    <property type="match status" value="1"/>
</dbReference>
<dbReference type="GO" id="GO:0008270">
    <property type="term" value="F:zinc ion binding"/>
    <property type="evidence" value="ECO:0007669"/>
    <property type="project" value="InterPro"/>
</dbReference>
<organism evidence="2 3">
    <name type="scientific">Mycobacteroides immunogenum</name>
    <dbReference type="NCBI Taxonomy" id="83262"/>
    <lineage>
        <taxon>Bacteria</taxon>
        <taxon>Bacillati</taxon>
        <taxon>Actinomycetota</taxon>
        <taxon>Actinomycetes</taxon>
        <taxon>Mycobacteriales</taxon>
        <taxon>Mycobacteriaceae</taxon>
        <taxon>Mycobacteroides</taxon>
    </lineage>
</organism>
<dbReference type="InterPro" id="IPR013154">
    <property type="entry name" value="ADH-like_N"/>
</dbReference>
<gene>
    <name evidence="2" type="ORF">AWB85_22505</name>
</gene>
<dbReference type="InterPro" id="IPR013149">
    <property type="entry name" value="ADH-like_C"/>
</dbReference>
<dbReference type="Gene3D" id="3.90.180.10">
    <property type="entry name" value="Medium-chain alcohol dehydrogenases, catalytic domain"/>
    <property type="match status" value="1"/>
</dbReference>
<accession>A0A179VG67</accession>
<dbReference type="Proteomes" id="UP000186919">
    <property type="component" value="Unassembled WGS sequence"/>
</dbReference>
<dbReference type="Pfam" id="PF00107">
    <property type="entry name" value="ADH_zinc_N"/>
    <property type="match status" value="1"/>
</dbReference>
<dbReference type="RefSeq" id="WP_064629160.1">
    <property type="nucleotide sequence ID" value="NZ_LQYE01000008.1"/>
</dbReference>
<dbReference type="InterPro" id="IPR051397">
    <property type="entry name" value="Zn-ADH-like_protein"/>
</dbReference>
<dbReference type="GO" id="GO:0016491">
    <property type="term" value="F:oxidoreductase activity"/>
    <property type="evidence" value="ECO:0007669"/>
    <property type="project" value="InterPro"/>
</dbReference>
<dbReference type="InterPro" id="IPR002364">
    <property type="entry name" value="Quin_OxRdtase/zeta-crystal_CS"/>
</dbReference>
<proteinExistence type="predicted"/>
<dbReference type="InterPro" id="IPR011032">
    <property type="entry name" value="GroES-like_sf"/>
</dbReference>
<comment type="caution">
    <text evidence="2">The sequence shown here is derived from an EMBL/GenBank/DDBJ whole genome shotgun (WGS) entry which is preliminary data.</text>
</comment>
<sequence>MRAIELSDYGPVDNFRLIDAAEPTAGPGEIRIRVAYAGLRWGDIMQRNGRPAKDVAAPFIAGQEVTGYIDQIGDGVAGFEIGQPVFAGIRNGGFAEYVSVPVDSTLIVPLPESVPLDSALAYPVNLRTAYFAVYVWGQIADGQTVLVHAAAGGVGQFIVQIIKRDFTNVRVIGICGSQVKAESLTKMGCDHVINRKTQDYVAEVARICGPKATGFTTGGDQGGGVDVSLNGVSGDTLAKDAQVIRKRGRWVIFGYAGDDRPTPIDTDPITYDGITILPASQIAWAGTPQSDEADAFIGDWLVNHPLVQTEHWPLEQVADAQRALEAGQTIGKVVFDIRPS</sequence>
<dbReference type="PANTHER" id="PTHR43677:SF4">
    <property type="entry name" value="QUINONE OXIDOREDUCTASE-LIKE PROTEIN 2"/>
    <property type="match status" value="1"/>
</dbReference>
<dbReference type="Gene3D" id="3.40.50.720">
    <property type="entry name" value="NAD(P)-binding Rossmann-like Domain"/>
    <property type="match status" value="1"/>
</dbReference>
<dbReference type="SUPFAM" id="SSF51735">
    <property type="entry name" value="NAD(P)-binding Rossmann-fold domains"/>
    <property type="match status" value="1"/>
</dbReference>
<evidence type="ECO:0000259" key="1">
    <source>
        <dbReference type="SMART" id="SM00829"/>
    </source>
</evidence>
<dbReference type="PROSITE" id="PS01162">
    <property type="entry name" value="QOR_ZETA_CRYSTAL"/>
    <property type="match status" value="1"/>
</dbReference>